<evidence type="ECO:0000256" key="1">
    <source>
        <dbReference type="ARBA" id="ARBA00004202"/>
    </source>
</evidence>
<dbReference type="Gene3D" id="3.40.50.300">
    <property type="entry name" value="P-loop containing nucleotide triphosphate hydrolases"/>
    <property type="match status" value="1"/>
</dbReference>
<dbReference type="AlphaFoldDB" id="A0A923ECI0"/>
<keyword evidence="6 9" id="KW-0067">ATP-binding</keyword>
<evidence type="ECO:0000256" key="4">
    <source>
        <dbReference type="ARBA" id="ARBA00022475"/>
    </source>
</evidence>
<comment type="caution">
    <text evidence="9">The sequence shown here is derived from an EMBL/GenBank/DDBJ whole genome shotgun (WGS) entry which is preliminary data.</text>
</comment>
<evidence type="ECO:0000313" key="10">
    <source>
        <dbReference type="Proteomes" id="UP000563151"/>
    </source>
</evidence>
<dbReference type="Proteomes" id="UP000563151">
    <property type="component" value="Unassembled WGS sequence"/>
</dbReference>
<keyword evidence="4" id="KW-1003">Cell membrane</keyword>
<organism evidence="9 10">
    <name type="scientific">Clostridium tetanomorphum</name>
    <dbReference type="NCBI Taxonomy" id="1553"/>
    <lineage>
        <taxon>Bacteria</taxon>
        <taxon>Bacillati</taxon>
        <taxon>Bacillota</taxon>
        <taxon>Clostridia</taxon>
        <taxon>Eubacteriales</taxon>
        <taxon>Clostridiaceae</taxon>
        <taxon>Clostridium</taxon>
    </lineage>
</organism>
<dbReference type="InterPro" id="IPR013563">
    <property type="entry name" value="Oligopep_ABC_C"/>
</dbReference>
<keyword evidence="10" id="KW-1185">Reference proteome</keyword>
<dbReference type="InterPro" id="IPR003439">
    <property type="entry name" value="ABC_transporter-like_ATP-bd"/>
</dbReference>
<dbReference type="NCBIfam" id="TIGR01727">
    <property type="entry name" value="oligo_HPY"/>
    <property type="match status" value="1"/>
</dbReference>
<protein>
    <submittedName>
        <fullName evidence="9">ABC transporter ATP-binding protein</fullName>
    </submittedName>
</protein>
<dbReference type="InterPro" id="IPR027417">
    <property type="entry name" value="P-loop_NTPase"/>
</dbReference>
<keyword evidence="5" id="KW-0547">Nucleotide-binding</keyword>
<evidence type="ECO:0000313" key="9">
    <source>
        <dbReference type="EMBL" id="MBC2398534.1"/>
    </source>
</evidence>
<dbReference type="PROSITE" id="PS50893">
    <property type="entry name" value="ABC_TRANSPORTER_2"/>
    <property type="match status" value="1"/>
</dbReference>
<dbReference type="PANTHER" id="PTHR43297:SF2">
    <property type="entry name" value="DIPEPTIDE TRANSPORT ATP-BINDING PROTEIN DPPD"/>
    <property type="match status" value="1"/>
</dbReference>
<dbReference type="SMART" id="SM00382">
    <property type="entry name" value="AAA"/>
    <property type="match status" value="1"/>
</dbReference>
<dbReference type="InterPro" id="IPR050388">
    <property type="entry name" value="ABC_Ni/Peptide_Import"/>
</dbReference>
<dbReference type="Pfam" id="PF08352">
    <property type="entry name" value="oligo_HPY"/>
    <property type="match status" value="1"/>
</dbReference>
<evidence type="ECO:0000256" key="6">
    <source>
        <dbReference type="ARBA" id="ARBA00022840"/>
    </source>
</evidence>
<accession>A0A923ECI0</accession>
<reference evidence="9 10" key="1">
    <citation type="submission" date="2020-04" db="EMBL/GenBank/DDBJ databases">
        <title>Genomic insights into acetone-butanol-ethanol (ABE) fermentation by sequencing solventogenic clostridia strains.</title>
        <authorList>
            <person name="Brown S."/>
        </authorList>
    </citation>
    <scope>NUCLEOTIDE SEQUENCE [LARGE SCALE GENOMIC DNA]</scope>
    <source>
        <strain evidence="9 10">DJ011</strain>
    </source>
</reference>
<keyword evidence="7" id="KW-0472">Membrane</keyword>
<dbReference type="GO" id="GO:0005524">
    <property type="term" value="F:ATP binding"/>
    <property type="evidence" value="ECO:0007669"/>
    <property type="project" value="UniProtKB-KW"/>
</dbReference>
<dbReference type="GO" id="GO:0005886">
    <property type="term" value="C:plasma membrane"/>
    <property type="evidence" value="ECO:0007669"/>
    <property type="project" value="UniProtKB-SubCell"/>
</dbReference>
<feature type="domain" description="ABC transporter" evidence="8">
    <location>
        <begin position="10"/>
        <end position="258"/>
    </location>
</feature>
<dbReference type="GO" id="GO:0016887">
    <property type="term" value="F:ATP hydrolysis activity"/>
    <property type="evidence" value="ECO:0007669"/>
    <property type="project" value="InterPro"/>
</dbReference>
<dbReference type="PROSITE" id="PS00211">
    <property type="entry name" value="ABC_TRANSPORTER_1"/>
    <property type="match status" value="1"/>
</dbReference>
<dbReference type="RefSeq" id="WP_035145710.1">
    <property type="nucleotide sequence ID" value="NZ_JAAZWO010000015.1"/>
</dbReference>
<dbReference type="Pfam" id="PF00005">
    <property type="entry name" value="ABC_tran"/>
    <property type="match status" value="1"/>
</dbReference>
<dbReference type="GO" id="GO:0015833">
    <property type="term" value="P:peptide transport"/>
    <property type="evidence" value="ECO:0007669"/>
    <property type="project" value="InterPro"/>
</dbReference>
<evidence type="ECO:0000256" key="5">
    <source>
        <dbReference type="ARBA" id="ARBA00022741"/>
    </source>
</evidence>
<keyword evidence="3" id="KW-0813">Transport</keyword>
<proteinExistence type="inferred from homology"/>
<comment type="subcellular location">
    <subcellularLocation>
        <location evidence="1">Cell membrane</location>
        <topology evidence="1">Peripheral membrane protein</topology>
    </subcellularLocation>
</comment>
<gene>
    <name evidence="9" type="ORF">HGG79_12230</name>
</gene>
<evidence type="ECO:0000256" key="3">
    <source>
        <dbReference type="ARBA" id="ARBA00022448"/>
    </source>
</evidence>
<evidence type="ECO:0000256" key="2">
    <source>
        <dbReference type="ARBA" id="ARBA00005417"/>
    </source>
</evidence>
<dbReference type="CDD" id="cd03257">
    <property type="entry name" value="ABC_NikE_OppD_transporters"/>
    <property type="match status" value="1"/>
</dbReference>
<name>A0A923ECI0_CLOTT</name>
<dbReference type="FunFam" id="3.40.50.300:FF:000016">
    <property type="entry name" value="Oligopeptide ABC transporter ATP-binding component"/>
    <property type="match status" value="1"/>
</dbReference>
<dbReference type="InterPro" id="IPR017871">
    <property type="entry name" value="ABC_transporter-like_CS"/>
</dbReference>
<evidence type="ECO:0000259" key="8">
    <source>
        <dbReference type="PROSITE" id="PS50893"/>
    </source>
</evidence>
<comment type="similarity">
    <text evidence="2">Belongs to the ABC transporter superfamily.</text>
</comment>
<dbReference type="EMBL" id="JAAZWO010000015">
    <property type="protein sequence ID" value="MBC2398534.1"/>
    <property type="molecule type" value="Genomic_DNA"/>
</dbReference>
<dbReference type="InterPro" id="IPR003593">
    <property type="entry name" value="AAA+_ATPase"/>
</dbReference>
<sequence>MYKEQPLLTVRNLRTIFYKNNSIVNAVNNISFDLKAGKTLAIVGESGCGKSATCLSILRLIDYPGEIINGEILFKGKDLMSISEKELKNIRGKEISMIFQNPMTSLNPIITVGTHLIETIKSHYRISNKDARSKAIDILKKVGLIDAEKILKKFPFQLSGGMRQRIVIAMALCLKPEIIIADEPTTALDVTVQAQILYELRKLKEQLNSSIIFVTHDLGVVAQIADEIAIMYAGAIIEYGDVLEVFKNPIHPYTKALLNSIPKLNQMEKLKPVQGNPPNLINLTNECAFKYRCEIKEKQCINEIPILRSISDNHKVACFYASNDNIERV</sequence>
<dbReference type="PANTHER" id="PTHR43297">
    <property type="entry name" value="OLIGOPEPTIDE TRANSPORT ATP-BINDING PROTEIN APPD"/>
    <property type="match status" value="1"/>
</dbReference>
<dbReference type="SUPFAM" id="SSF52540">
    <property type="entry name" value="P-loop containing nucleoside triphosphate hydrolases"/>
    <property type="match status" value="1"/>
</dbReference>
<evidence type="ECO:0000256" key="7">
    <source>
        <dbReference type="ARBA" id="ARBA00023136"/>
    </source>
</evidence>